<dbReference type="Proteomes" id="UP000326396">
    <property type="component" value="Unassembled WGS sequence"/>
</dbReference>
<keyword evidence="1" id="KW-0175">Coiled coil</keyword>
<dbReference type="AlphaFoldDB" id="A0A5N6LG56"/>
<proteinExistence type="predicted"/>
<protein>
    <submittedName>
        <fullName evidence="2">Uncharacterized protein</fullName>
    </submittedName>
</protein>
<feature type="coiled-coil region" evidence="1">
    <location>
        <begin position="116"/>
        <end position="143"/>
    </location>
</feature>
<sequence>MDEKFDDRASLLSRIEVLEHERDELRNDIEQMCMQHAEPNHGAVSNRMHLRRTAGLEQEIDDLKKKLTACLRENANLQEELSESYRIKNQLADLHAAELSKSLEAEKQIKFFQSSVAAAFSERDNAIMEAEQAKEKEEHALQNFGILQQRIEELNSVVLEEKKLSATLQTDLEKQQKENEIFNQVITKFYDIRQHSLNKNDDVTLEDKCTSLLNDSEDMWTFTGYGETSTTKYITALEEEVEALRKSVTNFKSKLQMGLEIEKHLKRMVHDLKNKNISLEEKMKRDISALRNFHSQHRVEIVYLLEEESSYFKSVVGEIKENMRQICINGELNCLSPQQDIILQENDCRDVHISPDEVSDAPAKDDVFDLPNTSSSRAGDGSEALVLMPKDEENVSMLQKTGSSGIGDVSEVLAQALQEKVAALLLLSQQEERYLLENNVNSALQNKLEELQRNLIQVTNEKVVALMELAQLKQENRLLQEKLDDDVKQGKLTTGSEEKSISQDKDGRLKGLLKRAYFSQWVNPLGSHGSGGESHHEYAQNITKKSSSSNVDFARMKIEYTALKESLESMDHLISSIHRLRLSLVKVKESVPDEDTPTVAARKLEIINNVVTEAQLLKTALGSSLPVSWSAEANDGVSSAEKVDSVSAAGFEMAEESEKRFLEPCFLHLVLLSMFGGHVTVPVNSPHLRKSGSRQLFSDLEASDMKGIGATPLATAAMLPSPVLLWRLKIFLANIHIMFGFNKVFEPTTTSVIAFQLTIFVGAGRQGKAEWLKGYGLSNVGRQNEVKLGRRRVANERSSNEGWPKEPWPFDHVTAVIRPPQRRPRTTPIVVMLRKV</sequence>
<organism evidence="2 3">
    <name type="scientific">Mikania micrantha</name>
    <name type="common">bitter vine</name>
    <dbReference type="NCBI Taxonomy" id="192012"/>
    <lineage>
        <taxon>Eukaryota</taxon>
        <taxon>Viridiplantae</taxon>
        <taxon>Streptophyta</taxon>
        <taxon>Embryophyta</taxon>
        <taxon>Tracheophyta</taxon>
        <taxon>Spermatophyta</taxon>
        <taxon>Magnoliopsida</taxon>
        <taxon>eudicotyledons</taxon>
        <taxon>Gunneridae</taxon>
        <taxon>Pentapetalae</taxon>
        <taxon>asterids</taxon>
        <taxon>campanulids</taxon>
        <taxon>Asterales</taxon>
        <taxon>Asteraceae</taxon>
        <taxon>Asteroideae</taxon>
        <taxon>Heliantheae alliance</taxon>
        <taxon>Eupatorieae</taxon>
        <taxon>Mikania</taxon>
    </lineage>
</organism>
<feature type="coiled-coil region" evidence="1">
    <location>
        <begin position="234"/>
        <end position="282"/>
    </location>
</feature>
<accession>A0A5N6LG56</accession>
<dbReference type="EMBL" id="SZYD01000891">
    <property type="protein sequence ID" value="KAD1293640.1"/>
    <property type="molecule type" value="Genomic_DNA"/>
</dbReference>
<reference evidence="2 3" key="1">
    <citation type="submission" date="2019-05" db="EMBL/GenBank/DDBJ databases">
        <title>Mikania micrantha, genome provides insights into the molecular mechanism of rapid growth.</title>
        <authorList>
            <person name="Liu B."/>
        </authorList>
    </citation>
    <scope>NUCLEOTIDE SEQUENCE [LARGE SCALE GENOMIC DNA]</scope>
    <source>
        <strain evidence="2">NLD-2019</strain>
        <tissue evidence="2">Leaf</tissue>
    </source>
</reference>
<evidence type="ECO:0000313" key="2">
    <source>
        <dbReference type="EMBL" id="KAD1293640.1"/>
    </source>
</evidence>
<feature type="coiled-coil region" evidence="1">
    <location>
        <begin position="434"/>
        <end position="489"/>
    </location>
</feature>
<feature type="coiled-coil region" evidence="1">
    <location>
        <begin position="8"/>
        <end position="80"/>
    </location>
</feature>
<dbReference type="PANTHER" id="PTHR35712">
    <property type="entry name" value="MYOSIN HEAVY CHAIN-LIKE PROTEIN"/>
    <property type="match status" value="1"/>
</dbReference>
<keyword evidence="3" id="KW-1185">Reference proteome</keyword>
<comment type="caution">
    <text evidence="2">The sequence shown here is derived from an EMBL/GenBank/DDBJ whole genome shotgun (WGS) entry which is preliminary data.</text>
</comment>
<dbReference type="PANTHER" id="PTHR35712:SF1">
    <property type="entry name" value="MYOSIN HEAVY CHAIN-LIKE PROTEIN"/>
    <property type="match status" value="1"/>
</dbReference>
<dbReference type="OrthoDB" id="1719803at2759"/>
<name>A0A5N6LG56_9ASTR</name>
<gene>
    <name evidence="2" type="ORF">E3N88_43039</name>
</gene>
<evidence type="ECO:0000313" key="3">
    <source>
        <dbReference type="Proteomes" id="UP000326396"/>
    </source>
</evidence>
<evidence type="ECO:0000256" key="1">
    <source>
        <dbReference type="SAM" id="Coils"/>
    </source>
</evidence>